<keyword evidence="3 5" id="KW-0863">Zinc-finger</keyword>
<dbReference type="PANTHER" id="PTHR24379:SF121">
    <property type="entry name" value="C2H2-TYPE DOMAIN-CONTAINING PROTEIN"/>
    <property type="match status" value="1"/>
</dbReference>
<dbReference type="EMBL" id="BLXT01004491">
    <property type="protein sequence ID" value="GFO13623.1"/>
    <property type="molecule type" value="Genomic_DNA"/>
</dbReference>
<dbReference type="GO" id="GO:0008270">
    <property type="term" value="F:zinc ion binding"/>
    <property type="evidence" value="ECO:0007669"/>
    <property type="project" value="UniProtKB-KW"/>
</dbReference>
<keyword evidence="8" id="KW-1185">Reference proteome</keyword>
<sequence>MPNRKKTKFPKPTLVQTRPRKFANPEEIKQIDQLWSKSQDNYICSKCPYTTTYRNRVRAHCRSVHMGIPRKYKGNEKGYFVCDKCGKEFTSNRGFRMHMLSKHLNQFPYHCHECSKGFMSVSSHRDHMNMHAGVALQCLGCEALFYTEYGLKRHLLRKHPELL</sequence>
<dbReference type="Proteomes" id="UP000735302">
    <property type="component" value="Unassembled WGS sequence"/>
</dbReference>
<evidence type="ECO:0000259" key="6">
    <source>
        <dbReference type="PROSITE" id="PS50157"/>
    </source>
</evidence>
<reference evidence="7 8" key="1">
    <citation type="journal article" date="2021" name="Elife">
        <title>Chloroplast acquisition without the gene transfer in kleptoplastic sea slugs, Plakobranchus ocellatus.</title>
        <authorList>
            <person name="Maeda T."/>
            <person name="Takahashi S."/>
            <person name="Yoshida T."/>
            <person name="Shimamura S."/>
            <person name="Takaki Y."/>
            <person name="Nagai Y."/>
            <person name="Toyoda A."/>
            <person name="Suzuki Y."/>
            <person name="Arimoto A."/>
            <person name="Ishii H."/>
            <person name="Satoh N."/>
            <person name="Nishiyama T."/>
            <person name="Hasebe M."/>
            <person name="Maruyama T."/>
            <person name="Minagawa J."/>
            <person name="Obokata J."/>
            <person name="Shigenobu S."/>
        </authorList>
    </citation>
    <scope>NUCLEOTIDE SEQUENCE [LARGE SCALE GENOMIC DNA]</scope>
</reference>
<dbReference type="PANTHER" id="PTHR24379">
    <property type="entry name" value="KRAB AND ZINC FINGER DOMAIN-CONTAINING"/>
    <property type="match status" value="1"/>
</dbReference>
<dbReference type="SMART" id="SM00355">
    <property type="entry name" value="ZnF_C2H2"/>
    <property type="match status" value="4"/>
</dbReference>
<dbReference type="PROSITE" id="PS50157">
    <property type="entry name" value="ZINC_FINGER_C2H2_2"/>
    <property type="match status" value="3"/>
</dbReference>
<dbReference type="Gene3D" id="3.30.160.60">
    <property type="entry name" value="Classic Zinc Finger"/>
    <property type="match status" value="2"/>
</dbReference>
<feature type="domain" description="C2H2-type" evidence="6">
    <location>
        <begin position="109"/>
        <end position="133"/>
    </location>
</feature>
<evidence type="ECO:0000256" key="2">
    <source>
        <dbReference type="ARBA" id="ARBA00022737"/>
    </source>
</evidence>
<keyword evidence="2" id="KW-0677">Repeat</keyword>
<evidence type="ECO:0000256" key="1">
    <source>
        <dbReference type="ARBA" id="ARBA00022723"/>
    </source>
</evidence>
<dbReference type="SUPFAM" id="SSF57667">
    <property type="entry name" value="beta-beta-alpha zinc fingers"/>
    <property type="match status" value="1"/>
</dbReference>
<accession>A0AAV4B3D5</accession>
<dbReference type="Pfam" id="PF00096">
    <property type="entry name" value="zf-C2H2"/>
    <property type="match status" value="1"/>
</dbReference>
<evidence type="ECO:0000256" key="4">
    <source>
        <dbReference type="ARBA" id="ARBA00022833"/>
    </source>
</evidence>
<dbReference type="InterPro" id="IPR036236">
    <property type="entry name" value="Znf_C2H2_sf"/>
</dbReference>
<dbReference type="PROSITE" id="PS00028">
    <property type="entry name" value="ZINC_FINGER_C2H2_1"/>
    <property type="match status" value="3"/>
</dbReference>
<evidence type="ECO:0000313" key="7">
    <source>
        <dbReference type="EMBL" id="GFO13623.1"/>
    </source>
</evidence>
<dbReference type="InterPro" id="IPR013087">
    <property type="entry name" value="Znf_C2H2_type"/>
</dbReference>
<evidence type="ECO:0000256" key="5">
    <source>
        <dbReference type="PROSITE-ProRule" id="PRU00042"/>
    </source>
</evidence>
<organism evidence="7 8">
    <name type="scientific">Plakobranchus ocellatus</name>
    <dbReference type="NCBI Taxonomy" id="259542"/>
    <lineage>
        <taxon>Eukaryota</taxon>
        <taxon>Metazoa</taxon>
        <taxon>Spiralia</taxon>
        <taxon>Lophotrochozoa</taxon>
        <taxon>Mollusca</taxon>
        <taxon>Gastropoda</taxon>
        <taxon>Heterobranchia</taxon>
        <taxon>Euthyneura</taxon>
        <taxon>Panpulmonata</taxon>
        <taxon>Sacoglossa</taxon>
        <taxon>Placobranchoidea</taxon>
        <taxon>Plakobranchidae</taxon>
        <taxon>Plakobranchus</taxon>
    </lineage>
</organism>
<feature type="domain" description="C2H2-type" evidence="6">
    <location>
        <begin position="80"/>
        <end position="108"/>
    </location>
</feature>
<evidence type="ECO:0000313" key="8">
    <source>
        <dbReference type="Proteomes" id="UP000735302"/>
    </source>
</evidence>
<keyword evidence="1" id="KW-0479">Metal-binding</keyword>
<feature type="domain" description="C2H2-type" evidence="6">
    <location>
        <begin position="42"/>
        <end position="70"/>
    </location>
</feature>
<dbReference type="AlphaFoldDB" id="A0AAV4B3D5"/>
<comment type="caution">
    <text evidence="7">The sequence shown here is derived from an EMBL/GenBank/DDBJ whole genome shotgun (WGS) entry which is preliminary data.</text>
</comment>
<keyword evidence="4" id="KW-0862">Zinc</keyword>
<proteinExistence type="predicted"/>
<evidence type="ECO:0000256" key="3">
    <source>
        <dbReference type="ARBA" id="ARBA00022771"/>
    </source>
</evidence>
<name>A0AAV4B3D5_9GAST</name>
<gene>
    <name evidence="7" type="ORF">PoB_004012800</name>
</gene>
<protein>
    <submittedName>
        <fullName evidence="7">Telomere Zinc finger-associated protein</fullName>
    </submittedName>
</protein>